<dbReference type="SUPFAM" id="SSF49785">
    <property type="entry name" value="Galactose-binding domain-like"/>
    <property type="match status" value="1"/>
</dbReference>
<evidence type="ECO:0000259" key="7">
    <source>
        <dbReference type="PROSITE" id="PS51469"/>
    </source>
</evidence>
<dbReference type="Proteomes" id="UP001214638">
    <property type="component" value="Unassembled WGS sequence"/>
</dbReference>
<sequence length="786" mass="91185">MNNHGGFATTTYRIKGRPFHSRAYSAKVDFASDESGCRIVASSQSLSHVSSILNNDRNLYMLAPCRKGDWLILSFPESISIEKIVFLSYEYYASTYKYISVSASDVYPANKWTVLAEVVTSPSLNEIFDISKVCSKLENSGCWAKFLRIDLLDYHSVEENYYCSLTKIKVYGSTAVEVLENETNEDTKSKSAVDVASQIGICPVTSEMSKPSTKTVEAPLLEQTQIPQVKPVTVEQRFYHDVDKITLDTCWKYMSRWKSCAPPLHYGFNPAEYTMSPVRMFRGNNCNPSKCPKASSQNFEWFYNIINQFSLKRNLESNLRYMCTDKYIPVLVCDAKLGVWGISICYYHFHNSSHFTFVATRKMFNYHPTKRLKQRTFFLLFSDDCLYEMKPMNTMYTAERCCDGLHVQYKFSDFPVSYISISKHSMKVTTISHSLSRIEPAASHLSNIGNYLSNNETLITEATRHLNPILKILQSDTNRAGETSENTSRNMDQKRLEKIFESLTRATPPKIDSEETEQQSPQYKKGSANKHVLVKLSERVKELELFSNQLSTRLLENRELFEAYFLDFSRKSLASKDAIKLLNNKLRRMTRWIHEIGDVVGLQQHVVIYRNLTKKSSGTKYTSKLHTMVRADYTNKDFAQNYCHIYSVKPHVQMGPCFKTFMVMRISYYLKVLYKFRLLECCKRFGCTCPYNDWKSTSPFLIWMPHFVRKHRHCGVLYLIAIPFIRQIKWLARIIWWLAAIASRVIFNHYTITILFIASQALWMYRDHCTRQMILNHCARPCKCSS</sequence>
<dbReference type="GO" id="GO:0012505">
    <property type="term" value="C:endomembrane system"/>
    <property type="evidence" value="ECO:0007669"/>
    <property type="project" value="UniProtKB-SubCell"/>
</dbReference>
<evidence type="ECO:0000313" key="8">
    <source>
        <dbReference type="EMBL" id="KAK2197759.1"/>
    </source>
</evidence>
<accession>A0AAD9PMS2</accession>
<reference evidence="8" key="1">
    <citation type="journal article" date="2023" name="Nat. Microbiol.">
        <title>Babesia duncani multi-omics identifies virulence factors and drug targets.</title>
        <authorList>
            <person name="Singh P."/>
            <person name="Lonardi S."/>
            <person name="Liang Q."/>
            <person name="Vydyam P."/>
            <person name="Khabirova E."/>
            <person name="Fang T."/>
            <person name="Gihaz S."/>
            <person name="Thekkiniath J."/>
            <person name="Munshi M."/>
            <person name="Abel S."/>
            <person name="Ciampossin L."/>
            <person name="Batugedara G."/>
            <person name="Gupta M."/>
            <person name="Lu X.M."/>
            <person name="Lenz T."/>
            <person name="Chakravarty S."/>
            <person name="Cornillot E."/>
            <person name="Hu Y."/>
            <person name="Ma W."/>
            <person name="Gonzalez L.M."/>
            <person name="Sanchez S."/>
            <person name="Estrada K."/>
            <person name="Sanchez-Flores A."/>
            <person name="Montero E."/>
            <person name="Harb O.S."/>
            <person name="Le Roch K.G."/>
            <person name="Mamoun C.B."/>
        </authorList>
    </citation>
    <scope>NUCLEOTIDE SEQUENCE</scope>
    <source>
        <strain evidence="8">WA1</strain>
    </source>
</reference>
<keyword evidence="4 6" id="KW-0472">Membrane</keyword>
<feature type="domain" description="SUN" evidence="7">
    <location>
        <begin position="2"/>
        <end position="175"/>
    </location>
</feature>
<protein>
    <submittedName>
        <fullName evidence="8">Bifunctional SUN domain-containing Suco-Slp1-like/SUN domain/Galactose-binding-like domain superfamily</fullName>
    </submittedName>
</protein>
<dbReference type="InterPro" id="IPR008979">
    <property type="entry name" value="Galactose-bd-like_sf"/>
</dbReference>
<dbReference type="Pfam" id="PF07738">
    <property type="entry name" value="Sad1_UNC"/>
    <property type="match status" value="1"/>
</dbReference>
<name>A0AAD9PMS2_9APIC</name>
<dbReference type="AlphaFoldDB" id="A0AAD9PMS2"/>
<proteinExistence type="predicted"/>
<dbReference type="InterPro" id="IPR045120">
    <property type="entry name" value="Suco/Slp1-like"/>
</dbReference>
<keyword evidence="2 6" id="KW-0812">Transmembrane</keyword>
<evidence type="ECO:0000256" key="5">
    <source>
        <dbReference type="SAM" id="MobiDB-lite"/>
    </source>
</evidence>
<keyword evidence="9" id="KW-1185">Reference proteome</keyword>
<evidence type="ECO:0000256" key="1">
    <source>
        <dbReference type="ARBA" id="ARBA00004308"/>
    </source>
</evidence>
<evidence type="ECO:0000256" key="3">
    <source>
        <dbReference type="ARBA" id="ARBA00022989"/>
    </source>
</evidence>
<dbReference type="PANTHER" id="PTHR12953">
    <property type="entry name" value="MEMBRANE PROTEIN CH1 RELATED"/>
    <property type="match status" value="1"/>
</dbReference>
<comment type="caution">
    <text evidence="8">The sequence shown here is derived from an EMBL/GenBank/DDBJ whole genome shotgun (WGS) entry which is preliminary data.</text>
</comment>
<dbReference type="EMBL" id="JALLKP010000001">
    <property type="protein sequence ID" value="KAK2197759.1"/>
    <property type="molecule type" value="Genomic_DNA"/>
</dbReference>
<dbReference type="GeneID" id="94335060"/>
<dbReference type="GO" id="GO:0005737">
    <property type="term" value="C:cytoplasm"/>
    <property type="evidence" value="ECO:0007669"/>
    <property type="project" value="TreeGrafter"/>
</dbReference>
<dbReference type="PROSITE" id="PS51469">
    <property type="entry name" value="SUN"/>
    <property type="match status" value="1"/>
</dbReference>
<dbReference type="RefSeq" id="XP_067804601.1">
    <property type="nucleotide sequence ID" value="XM_067945810.1"/>
</dbReference>
<keyword evidence="3 6" id="KW-1133">Transmembrane helix</keyword>
<gene>
    <name evidence="8" type="ORF">BdWA1_000762</name>
</gene>
<organism evidence="8 9">
    <name type="scientific">Babesia duncani</name>
    <dbReference type="NCBI Taxonomy" id="323732"/>
    <lineage>
        <taxon>Eukaryota</taxon>
        <taxon>Sar</taxon>
        <taxon>Alveolata</taxon>
        <taxon>Apicomplexa</taxon>
        <taxon>Aconoidasida</taxon>
        <taxon>Piroplasmida</taxon>
        <taxon>Babesiidae</taxon>
        <taxon>Babesia</taxon>
    </lineage>
</organism>
<evidence type="ECO:0000256" key="4">
    <source>
        <dbReference type="ARBA" id="ARBA00023136"/>
    </source>
</evidence>
<evidence type="ECO:0000313" key="9">
    <source>
        <dbReference type="Proteomes" id="UP001214638"/>
    </source>
</evidence>
<dbReference type="KEGG" id="bdw:94335060"/>
<dbReference type="PANTHER" id="PTHR12953:SF0">
    <property type="entry name" value="SUN DOMAIN-CONTAINING OSSIFICATION FACTOR"/>
    <property type="match status" value="1"/>
</dbReference>
<feature type="transmembrane region" description="Helical" evidence="6">
    <location>
        <begin position="734"/>
        <end position="758"/>
    </location>
</feature>
<dbReference type="InterPro" id="IPR012919">
    <property type="entry name" value="SUN_dom"/>
</dbReference>
<evidence type="ECO:0000256" key="2">
    <source>
        <dbReference type="ARBA" id="ARBA00022692"/>
    </source>
</evidence>
<comment type="subcellular location">
    <subcellularLocation>
        <location evidence="1">Endomembrane system</location>
    </subcellularLocation>
</comment>
<dbReference type="Gene3D" id="2.60.120.260">
    <property type="entry name" value="Galactose-binding domain-like"/>
    <property type="match status" value="1"/>
</dbReference>
<dbReference type="GO" id="GO:0034975">
    <property type="term" value="P:protein folding in endoplasmic reticulum"/>
    <property type="evidence" value="ECO:0007669"/>
    <property type="project" value="TreeGrafter"/>
</dbReference>
<feature type="region of interest" description="Disordered" evidence="5">
    <location>
        <begin position="507"/>
        <end position="526"/>
    </location>
</feature>
<evidence type="ECO:0000256" key="6">
    <source>
        <dbReference type="SAM" id="Phobius"/>
    </source>
</evidence>
<dbReference type="GO" id="GO:0016020">
    <property type="term" value="C:membrane"/>
    <property type="evidence" value="ECO:0007669"/>
    <property type="project" value="InterPro"/>
</dbReference>